<dbReference type="HOGENOM" id="CLU_2080425_0_0_9"/>
<gene>
    <name evidence="1" type="ordered locus">bpr_II217</name>
</gene>
<keyword evidence="2" id="KW-1185">Reference proteome</keyword>
<dbReference type="AlphaFoldDB" id="E0S423"/>
<dbReference type="RefSeq" id="WP_013282804.1">
    <property type="nucleotide sequence ID" value="NC_014389.1"/>
</dbReference>
<evidence type="ECO:0008006" key="3">
    <source>
        <dbReference type="Google" id="ProtNLM"/>
    </source>
</evidence>
<dbReference type="KEGG" id="bpb:bpr_II217"/>
<sequence>MIIKNIQYLREMDTAHEEYDYEEFETNPGLGKDRIIVTGPLYRLRNTNLFVAEGTYCNFDEETGWLEPDFGVSLLYKSVNGEPDLDRPLYWEQDPPAVMLHNYLSVLAGREDEEQEEDIHMLERFAA</sequence>
<dbReference type="Proteomes" id="UP000001299">
    <property type="component" value="Plasmid pCY360"/>
</dbReference>
<protein>
    <recommendedName>
        <fullName evidence="3">Large polyvalent protein associated domain-containing protein</fullName>
    </recommendedName>
</protein>
<evidence type="ECO:0000313" key="1">
    <source>
        <dbReference type="EMBL" id="ADL36155.1"/>
    </source>
</evidence>
<accession>E0S423</accession>
<reference evidence="1 2" key="1">
    <citation type="journal article" date="2010" name="PLoS ONE">
        <title>The glycobiome of the rumen bacterium Butyrivibrio proteoclasticus B316(T) highlights adaptation to a polysaccharide-rich environment.</title>
        <authorList>
            <person name="Kelly W.J."/>
            <person name="Leahy S.C."/>
            <person name="Altermann E."/>
            <person name="Yeoman C.J."/>
            <person name="Dunne J.C."/>
            <person name="Kong Z."/>
            <person name="Pacheco D.M."/>
            <person name="Li D."/>
            <person name="Noel S.J."/>
            <person name="Moon C.D."/>
            <person name="Cookson A.L."/>
            <person name="Attwood G.T."/>
        </authorList>
    </citation>
    <scope>NUCLEOTIDE SEQUENCE [LARGE SCALE GENOMIC DNA]</scope>
    <source>
        <strain evidence="2">ATCC 51982 / DSM 14932 / B316</strain>
        <plasmid evidence="2">Plasmid pCY360</plasmid>
    </source>
</reference>
<proteinExistence type="predicted"/>
<organism evidence="1 2">
    <name type="scientific">Butyrivibrio proteoclasticus (strain ATCC 51982 / DSM 14932 / B316)</name>
    <name type="common">Clostridium proteoclasticum</name>
    <dbReference type="NCBI Taxonomy" id="515622"/>
    <lineage>
        <taxon>Bacteria</taxon>
        <taxon>Bacillati</taxon>
        <taxon>Bacillota</taxon>
        <taxon>Clostridia</taxon>
        <taxon>Lachnospirales</taxon>
        <taxon>Lachnospiraceae</taxon>
        <taxon>Butyrivibrio</taxon>
    </lineage>
</organism>
<dbReference type="EMBL" id="CP001812">
    <property type="protein sequence ID" value="ADL36155.1"/>
    <property type="molecule type" value="Genomic_DNA"/>
</dbReference>
<evidence type="ECO:0000313" key="2">
    <source>
        <dbReference type="Proteomes" id="UP000001299"/>
    </source>
</evidence>
<geneLocation type="plasmid" evidence="1 2">
    <name>pCY360</name>
</geneLocation>
<keyword evidence="1" id="KW-0614">Plasmid</keyword>
<name>E0S423_BUTPB</name>